<dbReference type="PANTHER" id="PTHR34216:SF3">
    <property type="entry name" value="POLY-BETA-1,6-N-ACETYL-D-GLUCOSAMINE N-DEACETYLASE"/>
    <property type="match status" value="1"/>
</dbReference>
<reference evidence="4 5" key="1">
    <citation type="submission" date="2021-03" db="EMBL/GenBank/DDBJ databases">
        <title>Whole genome shotgun sequence of Actinoplanes toevensis NBRC 105298.</title>
        <authorList>
            <person name="Komaki H."/>
            <person name="Tamura T."/>
        </authorList>
    </citation>
    <scope>NUCLEOTIDE SEQUENCE [LARGE SCALE GENOMIC DNA]</scope>
    <source>
        <strain evidence="4 5">NBRC 105298</strain>
    </source>
</reference>
<proteinExistence type="predicted"/>
<evidence type="ECO:0000313" key="4">
    <source>
        <dbReference type="EMBL" id="GIM98170.1"/>
    </source>
</evidence>
<keyword evidence="2" id="KW-0732">Signal</keyword>
<accession>A0A919WDN6</accession>
<evidence type="ECO:0000313" key="5">
    <source>
        <dbReference type="Proteomes" id="UP000677082"/>
    </source>
</evidence>
<dbReference type="CDD" id="cd10918">
    <property type="entry name" value="CE4_NodB_like_5s_6s"/>
    <property type="match status" value="1"/>
</dbReference>
<dbReference type="GO" id="GO:0005975">
    <property type="term" value="P:carbohydrate metabolic process"/>
    <property type="evidence" value="ECO:0007669"/>
    <property type="project" value="InterPro"/>
</dbReference>
<name>A0A919WDN6_9ACTN</name>
<evidence type="ECO:0000256" key="1">
    <source>
        <dbReference type="ARBA" id="ARBA00004613"/>
    </source>
</evidence>
<dbReference type="Proteomes" id="UP000677082">
    <property type="component" value="Unassembled WGS sequence"/>
</dbReference>
<dbReference type="InterPro" id="IPR051398">
    <property type="entry name" value="Polysacch_Deacetylase"/>
</dbReference>
<evidence type="ECO:0000256" key="2">
    <source>
        <dbReference type="ARBA" id="ARBA00022729"/>
    </source>
</evidence>
<gene>
    <name evidence="4" type="ORF">Ato02nite_099630</name>
</gene>
<dbReference type="InterPro" id="IPR002509">
    <property type="entry name" value="NODB_dom"/>
</dbReference>
<dbReference type="GO" id="GO:0016810">
    <property type="term" value="F:hydrolase activity, acting on carbon-nitrogen (but not peptide) bonds"/>
    <property type="evidence" value="ECO:0007669"/>
    <property type="project" value="InterPro"/>
</dbReference>
<dbReference type="Gene3D" id="3.20.20.370">
    <property type="entry name" value="Glycoside hydrolase/deacetylase"/>
    <property type="match status" value="1"/>
</dbReference>
<comment type="subcellular location">
    <subcellularLocation>
        <location evidence="1">Secreted</location>
    </subcellularLocation>
</comment>
<dbReference type="EMBL" id="BOQN01000191">
    <property type="protein sequence ID" value="GIM98170.1"/>
    <property type="molecule type" value="Genomic_DNA"/>
</dbReference>
<sequence>MSAQTLVPVLLYHSITPTGAESSDPFAVTEAGFREDMEAVQASGRVPLTARQLGACLRGEQPLPEHAIALTFDDGFADFAEVALPIMEKLSLSSTLFMTTGYFDRPGMLSPAALRDIASVDSLEIGAHSVTHPHMDVLNAATELKEAADSRKHLEDLLGMTVDSFAYPHGSHSRRTRSAIAQAGYVNAHAVKNAISHQTDDCLAVARFTVVTDTEREQVARVIGATGAPISWKGERLRTRGYRLARRLMAGARS</sequence>
<protein>
    <recommendedName>
        <fullName evidence="3">NodB homology domain-containing protein</fullName>
    </recommendedName>
</protein>
<feature type="domain" description="NodB homology" evidence="3">
    <location>
        <begin position="66"/>
        <end position="254"/>
    </location>
</feature>
<comment type="caution">
    <text evidence="4">The sequence shown here is derived from an EMBL/GenBank/DDBJ whole genome shotgun (WGS) entry which is preliminary data.</text>
</comment>
<organism evidence="4 5">
    <name type="scientific">Paractinoplanes toevensis</name>
    <dbReference type="NCBI Taxonomy" id="571911"/>
    <lineage>
        <taxon>Bacteria</taxon>
        <taxon>Bacillati</taxon>
        <taxon>Actinomycetota</taxon>
        <taxon>Actinomycetes</taxon>
        <taxon>Micromonosporales</taxon>
        <taxon>Micromonosporaceae</taxon>
        <taxon>Paractinoplanes</taxon>
    </lineage>
</organism>
<keyword evidence="5" id="KW-1185">Reference proteome</keyword>
<dbReference type="InterPro" id="IPR011330">
    <property type="entry name" value="Glyco_hydro/deAcase_b/a-brl"/>
</dbReference>
<dbReference type="GO" id="GO:0005576">
    <property type="term" value="C:extracellular region"/>
    <property type="evidence" value="ECO:0007669"/>
    <property type="project" value="UniProtKB-SubCell"/>
</dbReference>
<dbReference type="SUPFAM" id="SSF88713">
    <property type="entry name" value="Glycoside hydrolase/deacetylase"/>
    <property type="match status" value="1"/>
</dbReference>
<dbReference type="PANTHER" id="PTHR34216">
    <property type="match status" value="1"/>
</dbReference>
<dbReference type="AlphaFoldDB" id="A0A919WDN6"/>
<dbReference type="Pfam" id="PF01522">
    <property type="entry name" value="Polysacc_deac_1"/>
    <property type="match status" value="1"/>
</dbReference>
<evidence type="ECO:0000259" key="3">
    <source>
        <dbReference type="PROSITE" id="PS51677"/>
    </source>
</evidence>
<dbReference type="PROSITE" id="PS51677">
    <property type="entry name" value="NODB"/>
    <property type="match status" value="1"/>
</dbReference>